<evidence type="ECO:0000313" key="2">
    <source>
        <dbReference type="EMBL" id="CAI5757730.1"/>
    </source>
</evidence>
<dbReference type="EMBL" id="CANTUO010000002">
    <property type="protein sequence ID" value="CAI5757730.1"/>
    <property type="molecule type" value="Genomic_DNA"/>
</dbReference>
<proteinExistence type="predicted"/>
<comment type="caution">
    <text evidence="2">The sequence shown here is derived from an EMBL/GenBank/DDBJ whole genome shotgun (WGS) entry which is preliminary data.</text>
</comment>
<keyword evidence="3" id="KW-1185">Reference proteome</keyword>
<name>A0A9W4TVC2_9ASCO</name>
<dbReference type="OrthoDB" id="4010849at2759"/>
<evidence type="ECO:0000256" key="1">
    <source>
        <dbReference type="SAM" id="Coils"/>
    </source>
</evidence>
<protein>
    <submittedName>
        <fullName evidence="2">Uncharacterized protein</fullName>
    </submittedName>
</protein>
<feature type="coiled-coil region" evidence="1">
    <location>
        <begin position="5"/>
        <end position="32"/>
    </location>
</feature>
<dbReference type="Proteomes" id="UP001152885">
    <property type="component" value="Unassembled WGS sequence"/>
</dbReference>
<sequence>MGITKEQKSRLLNHLRSEKQKLSIRNNLLMEKHAKDVEKSVRRRLNMVSVTLYDIKFKEIFMVERQKKLEIRSLLKEIQELKRNSMNK</sequence>
<organism evidence="2 3">
    <name type="scientific">Candida verbasci</name>
    <dbReference type="NCBI Taxonomy" id="1227364"/>
    <lineage>
        <taxon>Eukaryota</taxon>
        <taxon>Fungi</taxon>
        <taxon>Dikarya</taxon>
        <taxon>Ascomycota</taxon>
        <taxon>Saccharomycotina</taxon>
        <taxon>Pichiomycetes</taxon>
        <taxon>Debaryomycetaceae</taxon>
        <taxon>Candida/Lodderomyces clade</taxon>
        <taxon>Candida</taxon>
    </lineage>
</organism>
<keyword evidence="1" id="KW-0175">Coiled coil</keyword>
<accession>A0A9W4TVC2</accession>
<evidence type="ECO:0000313" key="3">
    <source>
        <dbReference type="Proteomes" id="UP001152885"/>
    </source>
</evidence>
<gene>
    <name evidence="2" type="ORF">CANVERA_P2243</name>
</gene>
<reference evidence="2" key="1">
    <citation type="submission" date="2022-12" db="EMBL/GenBank/DDBJ databases">
        <authorList>
            <person name="Brejova B."/>
        </authorList>
    </citation>
    <scope>NUCLEOTIDE SEQUENCE</scope>
</reference>
<dbReference type="AlphaFoldDB" id="A0A9W4TVC2"/>